<dbReference type="EMBL" id="JASJOT010000045">
    <property type="protein sequence ID" value="MDJ1498382.1"/>
    <property type="molecule type" value="Genomic_DNA"/>
</dbReference>
<dbReference type="Proteomes" id="UP001228581">
    <property type="component" value="Unassembled WGS sequence"/>
</dbReference>
<protein>
    <submittedName>
        <fullName evidence="1">Uncharacterized protein</fullName>
    </submittedName>
</protein>
<gene>
    <name evidence="1" type="ORF">QNI16_28790</name>
    <name evidence="2" type="ORF">QNI19_35940</name>
</gene>
<dbReference type="EMBL" id="JASJOS010000015">
    <property type="protein sequence ID" value="MDJ1484530.1"/>
    <property type="molecule type" value="Genomic_DNA"/>
</dbReference>
<evidence type="ECO:0000313" key="4">
    <source>
        <dbReference type="Proteomes" id="UP001241110"/>
    </source>
</evidence>
<evidence type="ECO:0000313" key="1">
    <source>
        <dbReference type="EMBL" id="MDJ1484530.1"/>
    </source>
</evidence>
<dbReference type="Proteomes" id="UP001241110">
    <property type="component" value="Unassembled WGS sequence"/>
</dbReference>
<evidence type="ECO:0000313" key="2">
    <source>
        <dbReference type="EMBL" id="MDJ1498382.1"/>
    </source>
</evidence>
<evidence type="ECO:0000313" key="3">
    <source>
        <dbReference type="Proteomes" id="UP001228581"/>
    </source>
</evidence>
<accession>A0AAE3QSH2</accession>
<name>A0AAE3QSH2_9BACT</name>
<dbReference type="RefSeq" id="WP_313985964.1">
    <property type="nucleotide sequence ID" value="NZ_JASJOR010000003.1"/>
</dbReference>
<keyword evidence="3" id="KW-1185">Reference proteome</keyword>
<dbReference type="AlphaFoldDB" id="A0AAE3QSH2"/>
<organism evidence="1 4">
    <name type="scientific">Xanthocytophaga flava</name>
    <dbReference type="NCBI Taxonomy" id="3048013"/>
    <lineage>
        <taxon>Bacteria</taxon>
        <taxon>Pseudomonadati</taxon>
        <taxon>Bacteroidota</taxon>
        <taxon>Cytophagia</taxon>
        <taxon>Cytophagales</taxon>
        <taxon>Rhodocytophagaceae</taxon>
        <taxon>Xanthocytophaga</taxon>
    </lineage>
</organism>
<proteinExistence type="predicted"/>
<comment type="caution">
    <text evidence="1">The sequence shown here is derived from an EMBL/GenBank/DDBJ whole genome shotgun (WGS) entry which is preliminary data.</text>
</comment>
<reference evidence="1 3" key="1">
    <citation type="submission" date="2023-05" db="EMBL/GenBank/DDBJ databases">
        <authorList>
            <person name="Zhang X."/>
        </authorList>
    </citation>
    <scope>NUCLEOTIDE SEQUENCE</scope>
    <source>
        <strain evidence="2 3">DM2B3-1</strain>
        <strain evidence="1">YF14B1</strain>
    </source>
</reference>
<sequence>MSADKYFHNTDEFDFYKDFFDEETEARVAFKLGMYEVLHNLPKYKDLLPTNVYSAYKAGSLAKKDIEKLKDEVDSILKLYKYEN</sequence>